<sequence length="154" mass="16538">MTAKKIIIGCDNAGIALKPAIVSVIRELDLPFEDLGVMSAEDGTYYPLVAQKVCLSILRSGEPAQGILLCGTGIGMAMTANKFPGIFAAVCHDIYSAERARLSNDANLLCMGARVIGPELAKMIAREWLSLTFQDGSSTPKVAAMHEIDRVNRR</sequence>
<dbReference type="PANTHER" id="PTHR43732">
    <property type="entry name" value="RIBOSE 5-PHOSPHATE ISOMERASE-RELATED"/>
    <property type="match status" value="1"/>
</dbReference>
<accession>A0ABR7NHN5</accession>
<dbReference type="InterPro" id="IPR036569">
    <property type="entry name" value="RpiB_LacA_LacB_sf"/>
</dbReference>
<evidence type="ECO:0000256" key="1">
    <source>
        <dbReference type="ARBA" id="ARBA00008754"/>
    </source>
</evidence>
<dbReference type="RefSeq" id="WP_262399489.1">
    <property type="nucleotide sequence ID" value="NZ_JACRTB010000007.1"/>
</dbReference>
<organism evidence="3 4">
    <name type="scientific">Yanshouia hominis</name>
    <dbReference type="NCBI Taxonomy" id="2763673"/>
    <lineage>
        <taxon>Bacteria</taxon>
        <taxon>Bacillati</taxon>
        <taxon>Bacillota</taxon>
        <taxon>Clostridia</taxon>
        <taxon>Eubacteriales</taxon>
        <taxon>Oscillospiraceae</taxon>
        <taxon>Yanshouia</taxon>
    </lineage>
</organism>
<evidence type="ECO:0000256" key="2">
    <source>
        <dbReference type="ARBA" id="ARBA00023235"/>
    </source>
</evidence>
<dbReference type="PANTHER" id="PTHR43732:SF1">
    <property type="entry name" value="RIBOSE 5-PHOSPHATE ISOMERASE"/>
    <property type="match status" value="1"/>
</dbReference>
<name>A0ABR7NHN5_9FIRM</name>
<dbReference type="EMBL" id="JACRTB010000007">
    <property type="protein sequence ID" value="MBC8575921.1"/>
    <property type="molecule type" value="Genomic_DNA"/>
</dbReference>
<reference evidence="3 4" key="1">
    <citation type="submission" date="2020-08" db="EMBL/GenBank/DDBJ databases">
        <title>Genome public.</title>
        <authorList>
            <person name="Liu C."/>
            <person name="Sun Q."/>
        </authorList>
    </citation>
    <scope>NUCLEOTIDE SEQUENCE [LARGE SCALE GENOMIC DNA]</scope>
    <source>
        <strain evidence="3 4">BX1</strain>
    </source>
</reference>
<proteinExistence type="inferred from homology"/>
<keyword evidence="2 3" id="KW-0413">Isomerase</keyword>
<protein>
    <submittedName>
        <fullName evidence="3">RpiB/LacA/LacB family sugar-phosphate isomerase</fullName>
    </submittedName>
</protein>
<dbReference type="SUPFAM" id="SSF89623">
    <property type="entry name" value="Ribose/Galactose isomerase RpiB/AlsB"/>
    <property type="match status" value="1"/>
</dbReference>
<dbReference type="InterPro" id="IPR003500">
    <property type="entry name" value="RpiB_LacA_LacB"/>
</dbReference>
<dbReference type="Proteomes" id="UP000658131">
    <property type="component" value="Unassembled WGS sequence"/>
</dbReference>
<dbReference type="NCBIfam" id="TIGR00689">
    <property type="entry name" value="rpiB_lacA_lacB"/>
    <property type="match status" value="1"/>
</dbReference>
<evidence type="ECO:0000313" key="3">
    <source>
        <dbReference type="EMBL" id="MBC8575921.1"/>
    </source>
</evidence>
<gene>
    <name evidence="3" type="ORF">H8717_05775</name>
</gene>
<dbReference type="GO" id="GO:0016853">
    <property type="term" value="F:isomerase activity"/>
    <property type="evidence" value="ECO:0007669"/>
    <property type="project" value="UniProtKB-KW"/>
</dbReference>
<evidence type="ECO:0000313" key="4">
    <source>
        <dbReference type="Proteomes" id="UP000658131"/>
    </source>
</evidence>
<dbReference type="Pfam" id="PF02502">
    <property type="entry name" value="LacAB_rpiB"/>
    <property type="match status" value="1"/>
</dbReference>
<comment type="caution">
    <text evidence="3">The sequence shown here is derived from an EMBL/GenBank/DDBJ whole genome shotgun (WGS) entry which is preliminary data.</text>
</comment>
<dbReference type="InterPro" id="IPR051812">
    <property type="entry name" value="SPI_LacAB/RpiB"/>
</dbReference>
<keyword evidence="4" id="KW-1185">Reference proteome</keyword>
<dbReference type="NCBIfam" id="NF004051">
    <property type="entry name" value="PRK05571.1"/>
    <property type="match status" value="1"/>
</dbReference>
<comment type="similarity">
    <text evidence="1">Belongs to the LacAB/RpiB family.</text>
</comment>
<dbReference type="Gene3D" id="3.40.1400.10">
    <property type="entry name" value="Sugar-phosphate isomerase, RpiB/LacA/LacB"/>
    <property type="match status" value="1"/>
</dbReference>
<dbReference type="PIRSF" id="PIRSF005384">
    <property type="entry name" value="RpiB_LacA_B"/>
    <property type="match status" value="1"/>
</dbReference>